<organism evidence="1 2">
    <name type="scientific">Candidatus Desulfatibia vada</name>
    <dbReference type="NCBI Taxonomy" id="2841696"/>
    <lineage>
        <taxon>Bacteria</taxon>
        <taxon>Pseudomonadati</taxon>
        <taxon>Thermodesulfobacteriota</taxon>
        <taxon>Desulfobacteria</taxon>
        <taxon>Desulfobacterales</taxon>
        <taxon>Desulfobacterales incertae sedis</taxon>
        <taxon>Candidatus Desulfatibia</taxon>
    </lineage>
</organism>
<evidence type="ECO:0000313" key="1">
    <source>
        <dbReference type="EMBL" id="MBC8430446.1"/>
    </source>
</evidence>
<accession>A0A8J6TKK6</accession>
<dbReference type="EMBL" id="JACNIG010000044">
    <property type="protein sequence ID" value="MBC8430446.1"/>
    <property type="molecule type" value="Genomic_DNA"/>
</dbReference>
<evidence type="ECO:0000313" key="2">
    <source>
        <dbReference type="Proteomes" id="UP000605201"/>
    </source>
</evidence>
<gene>
    <name evidence="1" type="ORF">H8D96_00860</name>
</gene>
<comment type="caution">
    <text evidence="1">The sequence shown here is derived from an EMBL/GenBank/DDBJ whole genome shotgun (WGS) entry which is preliminary data.</text>
</comment>
<name>A0A8J6TKK6_9BACT</name>
<reference evidence="1 2" key="1">
    <citation type="submission" date="2020-08" db="EMBL/GenBank/DDBJ databases">
        <title>Bridging the membrane lipid divide: bacteria of the FCB group superphylum have the potential to synthesize archaeal ether lipids.</title>
        <authorList>
            <person name="Villanueva L."/>
            <person name="Von Meijenfeldt F.A.B."/>
            <person name="Westbye A.B."/>
            <person name="Yadav S."/>
            <person name="Hopmans E.C."/>
            <person name="Dutilh B.E."/>
            <person name="Sinninghe Damste J.S."/>
        </authorList>
    </citation>
    <scope>NUCLEOTIDE SEQUENCE [LARGE SCALE GENOMIC DNA]</scope>
    <source>
        <strain evidence="1">NIOZ-UU17</strain>
    </source>
</reference>
<protein>
    <submittedName>
        <fullName evidence="1">Uncharacterized protein</fullName>
    </submittedName>
</protein>
<sequence length="265" mass="28386">MAMTSRGATLKGGSKAVTSPFMDGGIFQRISITVDNSYNRGRIPAYSLWAPSDKSSNPWKYMPYIPCINIEVANSTTSLDIPNAWVDYFRAGDEVLSLVTAQLAVGTDNLRFDGKSQQDVTANTLGTDSCTISAVGKKDSGGTGNVLITLADAFHTSAPTGGARGTGDILVLTGSSTSTAIKSHEEADTVVIMEQEFDFADAITGTVGEGGYLVESCVYAYSGRIDTNYLEYYPNLNTFDASPAYTACGKFTNFTRFNFESIYRG</sequence>
<dbReference type="AlphaFoldDB" id="A0A8J6TKK6"/>
<dbReference type="Proteomes" id="UP000605201">
    <property type="component" value="Unassembled WGS sequence"/>
</dbReference>
<proteinExistence type="predicted"/>